<dbReference type="InterPro" id="IPR000120">
    <property type="entry name" value="Amidase"/>
</dbReference>
<sequence>MIGATATDIAAAVREGRTTAREVITAHLAHIHRVDPRYGAFRRVRAVEALAEADAVDQRPDRADLPLAGVPVAIKDHVDVAGEVRADGSLATSREPATEDHPLVARWRAAGAVVIGLTRVPELCIFPTSDDPEDIARSPWDPRYSAGGSSGGAAAAVSAGMVPLAHGSDGMGSIRIPAACCGLLGLKPGGGVTPHVDGEGWLGLSEHGVLATTVEDIALGLAVMAGQPVAPVRPRDRLRIAVSSRTPVVFAPPDAETVAGLHRVGRALALAGHSTFARHPRVPVSLQTLAGAYWVGAVAAELPANIDESALQPRTRTHVALGRAALRAGLVDEAQRDRWRERALSFFDDIDVLVAPVLARPPAKAEAWSTKPWWTNAQMSTRTAPYPNLWNLASFPALAVPAGVRADGAPASVQLVGPPGSEDLLLGTAAQLAEVLPWKRHPDEVITRTAARP</sequence>
<evidence type="ECO:0000313" key="3">
    <source>
        <dbReference type="EMBL" id="GAA3385710.1"/>
    </source>
</evidence>
<dbReference type="PANTHER" id="PTHR11895">
    <property type="entry name" value="TRANSAMIDASE"/>
    <property type="match status" value="1"/>
</dbReference>
<dbReference type="Pfam" id="PF01425">
    <property type="entry name" value="Amidase"/>
    <property type="match status" value="1"/>
</dbReference>
<protein>
    <submittedName>
        <fullName evidence="3">Amidase</fullName>
    </submittedName>
</protein>
<dbReference type="SUPFAM" id="SSF75304">
    <property type="entry name" value="Amidase signature (AS) enzymes"/>
    <property type="match status" value="1"/>
</dbReference>
<organism evidence="3 4">
    <name type="scientific">Cryptosporangium minutisporangium</name>
    <dbReference type="NCBI Taxonomy" id="113569"/>
    <lineage>
        <taxon>Bacteria</taxon>
        <taxon>Bacillati</taxon>
        <taxon>Actinomycetota</taxon>
        <taxon>Actinomycetes</taxon>
        <taxon>Cryptosporangiales</taxon>
        <taxon>Cryptosporangiaceae</taxon>
        <taxon>Cryptosporangium</taxon>
    </lineage>
</organism>
<proteinExistence type="inferred from homology"/>
<dbReference type="Proteomes" id="UP001501676">
    <property type="component" value="Unassembled WGS sequence"/>
</dbReference>
<evidence type="ECO:0000256" key="1">
    <source>
        <dbReference type="ARBA" id="ARBA00009199"/>
    </source>
</evidence>
<dbReference type="EMBL" id="BAAAYN010000012">
    <property type="protein sequence ID" value="GAA3385710.1"/>
    <property type="molecule type" value="Genomic_DNA"/>
</dbReference>
<name>A0ABP6SUZ0_9ACTN</name>
<gene>
    <name evidence="3" type="ORF">GCM10020369_20290</name>
</gene>
<dbReference type="Gene3D" id="3.90.1300.10">
    <property type="entry name" value="Amidase signature (AS) domain"/>
    <property type="match status" value="1"/>
</dbReference>
<accession>A0ABP6SUZ0</accession>
<keyword evidence="4" id="KW-1185">Reference proteome</keyword>
<dbReference type="RefSeq" id="WP_345727761.1">
    <property type="nucleotide sequence ID" value="NZ_BAAAYN010000012.1"/>
</dbReference>
<evidence type="ECO:0000313" key="4">
    <source>
        <dbReference type="Proteomes" id="UP001501676"/>
    </source>
</evidence>
<comment type="similarity">
    <text evidence="1">Belongs to the amidase family.</text>
</comment>
<evidence type="ECO:0000259" key="2">
    <source>
        <dbReference type="Pfam" id="PF01425"/>
    </source>
</evidence>
<comment type="caution">
    <text evidence="3">The sequence shown here is derived from an EMBL/GenBank/DDBJ whole genome shotgun (WGS) entry which is preliminary data.</text>
</comment>
<dbReference type="InterPro" id="IPR036928">
    <property type="entry name" value="AS_sf"/>
</dbReference>
<reference evidence="4" key="1">
    <citation type="journal article" date="2019" name="Int. J. Syst. Evol. Microbiol.">
        <title>The Global Catalogue of Microorganisms (GCM) 10K type strain sequencing project: providing services to taxonomists for standard genome sequencing and annotation.</title>
        <authorList>
            <consortium name="The Broad Institute Genomics Platform"/>
            <consortium name="The Broad Institute Genome Sequencing Center for Infectious Disease"/>
            <person name="Wu L."/>
            <person name="Ma J."/>
        </authorList>
    </citation>
    <scope>NUCLEOTIDE SEQUENCE [LARGE SCALE GENOMIC DNA]</scope>
    <source>
        <strain evidence="4">JCM 9458</strain>
    </source>
</reference>
<dbReference type="PANTHER" id="PTHR11895:SF7">
    <property type="entry name" value="GLUTAMYL-TRNA(GLN) AMIDOTRANSFERASE SUBUNIT A, MITOCHONDRIAL"/>
    <property type="match status" value="1"/>
</dbReference>
<dbReference type="InterPro" id="IPR023631">
    <property type="entry name" value="Amidase_dom"/>
</dbReference>
<feature type="domain" description="Amidase" evidence="2">
    <location>
        <begin position="22"/>
        <end position="426"/>
    </location>
</feature>